<keyword evidence="1" id="KW-0472">Membrane</keyword>
<organism evidence="2 3">
    <name type="scientific">Cylicocyclus nassatus</name>
    <name type="common">Nematode worm</name>
    <dbReference type="NCBI Taxonomy" id="53992"/>
    <lineage>
        <taxon>Eukaryota</taxon>
        <taxon>Metazoa</taxon>
        <taxon>Ecdysozoa</taxon>
        <taxon>Nematoda</taxon>
        <taxon>Chromadorea</taxon>
        <taxon>Rhabditida</taxon>
        <taxon>Rhabditina</taxon>
        <taxon>Rhabditomorpha</taxon>
        <taxon>Strongyloidea</taxon>
        <taxon>Strongylidae</taxon>
        <taxon>Cylicocyclus</taxon>
    </lineage>
</organism>
<keyword evidence="1" id="KW-0812">Transmembrane</keyword>
<name>A0AA36HAV1_CYLNA</name>
<proteinExistence type="predicted"/>
<reference evidence="2" key="1">
    <citation type="submission" date="2023-07" db="EMBL/GenBank/DDBJ databases">
        <authorList>
            <consortium name="CYATHOMIX"/>
        </authorList>
    </citation>
    <scope>NUCLEOTIDE SEQUENCE</scope>
    <source>
        <strain evidence="2">N/A</strain>
    </source>
</reference>
<dbReference type="EMBL" id="CATQJL010000316">
    <property type="protein sequence ID" value="CAJ0606638.1"/>
    <property type="molecule type" value="Genomic_DNA"/>
</dbReference>
<evidence type="ECO:0000256" key="1">
    <source>
        <dbReference type="SAM" id="Phobius"/>
    </source>
</evidence>
<comment type="caution">
    <text evidence="2">The sequence shown here is derived from an EMBL/GenBank/DDBJ whole genome shotgun (WGS) entry which is preliminary data.</text>
</comment>
<feature type="transmembrane region" description="Helical" evidence="1">
    <location>
        <begin position="7"/>
        <end position="24"/>
    </location>
</feature>
<keyword evidence="1" id="KW-1133">Transmembrane helix</keyword>
<dbReference type="Proteomes" id="UP001176961">
    <property type="component" value="Unassembled WGS sequence"/>
</dbReference>
<evidence type="ECO:0000313" key="3">
    <source>
        <dbReference type="Proteomes" id="UP001176961"/>
    </source>
</evidence>
<feature type="transmembrane region" description="Helical" evidence="1">
    <location>
        <begin position="36"/>
        <end position="56"/>
    </location>
</feature>
<gene>
    <name evidence="2" type="ORF">CYNAS_LOCUS18621</name>
</gene>
<evidence type="ECO:0000313" key="2">
    <source>
        <dbReference type="EMBL" id="CAJ0606638.1"/>
    </source>
</evidence>
<sequence length="145" mass="16445">MQGCVSAVLMMMATVSYYILPMIATTRLQLTIVNTLNWELILTSNGIILIIFNRSFRRIFHPRLLFKKTKRIVGKIFTVSMRIKIDATILYANDECKSIWYNAGFPNAVCYDCSQAKQSGVSVGTVTQGTAFMNFIELLHHQILS</sequence>
<protein>
    <submittedName>
        <fullName evidence="2">Uncharacterized protein</fullName>
    </submittedName>
</protein>
<accession>A0AA36HAV1</accession>
<dbReference type="AlphaFoldDB" id="A0AA36HAV1"/>
<keyword evidence="3" id="KW-1185">Reference proteome</keyword>